<name>A0ABZ0IIA2_9BACT</name>
<dbReference type="EC" id="2.1.1.193" evidence="10"/>
<evidence type="ECO:0000256" key="6">
    <source>
        <dbReference type="ARBA" id="ARBA00022679"/>
    </source>
</evidence>
<dbReference type="CDD" id="cd18084">
    <property type="entry name" value="RsmE-like"/>
    <property type="match status" value="1"/>
</dbReference>
<keyword evidence="5 10" id="KW-0489">Methyltransferase</keyword>
<evidence type="ECO:0000313" key="14">
    <source>
        <dbReference type="Proteomes" id="UP001302349"/>
    </source>
</evidence>
<evidence type="ECO:0000256" key="3">
    <source>
        <dbReference type="ARBA" id="ARBA00022490"/>
    </source>
</evidence>
<dbReference type="Pfam" id="PF04452">
    <property type="entry name" value="Methyltrans_RNA"/>
    <property type="match status" value="1"/>
</dbReference>
<evidence type="ECO:0000313" key="13">
    <source>
        <dbReference type="EMBL" id="WOK04772.1"/>
    </source>
</evidence>
<keyword evidence="3 10" id="KW-0963">Cytoplasm</keyword>
<feature type="domain" description="Ribosomal RNA small subunit methyltransferase E methyltransferase" evidence="11">
    <location>
        <begin position="73"/>
        <end position="229"/>
    </location>
</feature>
<dbReference type="InterPro" id="IPR046887">
    <property type="entry name" value="RsmE_PUA-like"/>
</dbReference>
<keyword evidence="7 10" id="KW-0949">S-adenosyl-L-methionine</keyword>
<keyword evidence="14" id="KW-1185">Reference proteome</keyword>
<evidence type="ECO:0000256" key="7">
    <source>
        <dbReference type="ARBA" id="ARBA00022691"/>
    </source>
</evidence>
<comment type="catalytic activity">
    <reaction evidence="9 10">
        <text>uridine(1498) in 16S rRNA + S-adenosyl-L-methionine = N(3)-methyluridine(1498) in 16S rRNA + S-adenosyl-L-homocysteine + H(+)</text>
        <dbReference type="Rhea" id="RHEA:42920"/>
        <dbReference type="Rhea" id="RHEA-COMP:10283"/>
        <dbReference type="Rhea" id="RHEA-COMP:10284"/>
        <dbReference type="ChEBI" id="CHEBI:15378"/>
        <dbReference type="ChEBI" id="CHEBI:57856"/>
        <dbReference type="ChEBI" id="CHEBI:59789"/>
        <dbReference type="ChEBI" id="CHEBI:65315"/>
        <dbReference type="ChEBI" id="CHEBI:74502"/>
        <dbReference type="EC" id="2.1.1.193"/>
    </reaction>
</comment>
<dbReference type="InterPro" id="IPR046886">
    <property type="entry name" value="RsmE_MTase_dom"/>
</dbReference>
<dbReference type="InterPro" id="IPR006700">
    <property type="entry name" value="RsmE"/>
</dbReference>
<evidence type="ECO:0000256" key="8">
    <source>
        <dbReference type="ARBA" id="ARBA00025699"/>
    </source>
</evidence>
<dbReference type="PIRSF" id="PIRSF015601">
    <property type="entry name" value="MTase_slr0722"/>
    <property type="match status" value="1"/>
</dbReference>
<evidence type="ECO:0000256" key="4">
    <source>
        <dbReference type="ARBA" id="ARBA00022552"/>
    </source>
</evidence>
<gene>
    <name evidence="13" type="ORF">RT717_16950</name>
</gene>
<evidence type="ECO:0000256" key="10">
    <source>
        <dbReference type="PIRNR" id="PIRNR015601"/>
    </source>
</evidence>
<dbReference type="PANTHER" id="PTHR30027">
    <property type="entry name" value="RIBOSOMAL RNA SMALL SUBUNIT METHYLTRANSFERASE E"/>
    <property type="match status" value="1"/>
</dbReference>
<accession>A0ABZ0IIA2</accession>
<dbReference type="Gene3D" id="2.40.240.20">
    <property type="entry name" value="Hypothetical PUA domain-like, domain 1"/>
    <property type="match status" value="1"/>
</dbReference>
<protein>
    <recommendedName>
        <fullName evidence="10">Ribosomal RNA small subunit methyltransferase E</fullName>
        <ecNumber evidence="10">2.1.1.193</ecNumber>
    </recommendedName>
</protein>
<dbReference type="InterPro" id="IPR029028">
    <property type="entry name" value="Alpha/beta_knot_MTases"/>
</dbReference>
<dbReference type="Pfam" id="PF20260">
    <property type="entry name" value="PUA_4"/>
    <property type="match status" value="1"/>
</dbReference>
<keyword evidence="4 10" id="KW-0698">rRNA processing</keyword>
<dbReference type="InterPro" id="IPR029026">
    <property type="entry name" value="tRNA_m1G_MTases_N"/>
</dbReference>
<sequence length="238" mass="26773">MHIFYHPQKSSVNDIVTLDREESQHCLKVLRHKKGDQVYFTNGMGERFLCRIVNDQPGVAQLEVLSVESFSRPYHIHIAIAPTKQPDRIEWFLEKVCELGVDEITFVECEHSVRTKLKLERAEKITISALKQSKNFIKAKLNGLVKLDELIQTAQEGRQNFVAIADQPIENYLIAKVKKHSSYLILIGPEGDFSAAEIDQAISKGFLTVSLGESVLRTETAGIVACHLLHVANQIATP</sequence>
<evidence type="ECO:0000256" key="9">
    <source>
        <dbReference type="ARBA" id="ARBA00047944"/>
    </source>
</evidence>
<keyword evidence="6 10" id="KW-0808">Transferase</keyword>
<proteinExistence type="inferred from homology"/>
<dbReference type="RefSeq" id="WP_317487572.1">
    <property type="nucleotide sequence ID" value="NZ_CP136051.1"/>
</dbReference>
<dbReference type="Proteomes" id="UP001302349">
    <property type="component" value="Chromosome"/>
</dbReference>
<feature type="domain" description="Ribosomal RNA small subunit methyltransferase E PUA-like" evidence="12">
    <location>
        <begin position="18"/>
        <end position="56"/>
    </location>
</feature>
<comment type="subcellular location">
    <subcellularLocation>
        <location evidence="1 10">Cytoplasm</location>
    </subcellularLocation>
</comment>
<dbReference type="EMBL" id="CP136051">
    <property type="protein sequence ID" value="WOK04772.1"/>
    <property type="molecule type" value="Genomic_DNA"/>
</dbReference>
<dbReference type="GO" id="GO:0032259">
    <property type="term" value="P:methylation"/>
    <property type="evidence" value="ECO:0007669"/>
    <property type="project" value="UniProtKB-KW"/>
</dbReference>
<comment type="function">
    <text evidence="8 10">Specifically methylates the N3 position of the uracil ring of uridine 1498 (m3U1498) in 16S rRNA. Acts on the fully assembled 30S ribosomal subunit.</text>
</comment>
<dbReference type="SUPFAM" id="SSF88697">
    <property type="entry name" value="PUA domain-like"/>
    <property type="match status" value="1"/>
</dbReference>
<organism evidence="13 14">
    <name type="scientific">Imperialibacter roseus</name>
    <dbReference type="NCBI Taxonomy" id="1324217"/>
    <lineage>
        <taxon>Bacteria</taxon>
        <taxon>Pseudomonadati</taxon>
        <taxon>Bacteroidota</taxon>
        <taxon>Cytophagia</taxon>
        <taxon>Cytophagales</taxon>
        <taxon>Flammeovirgaceae</taxon>
        <taxon>Imperialibacter</taxon>
    </lineage>
</organism>
<dbReference type="PANTHER" id="PTHR30027:SF3">
    <property type="entry name" value="16S RRNA (URACIL(1498)-N(3))-METHYLTRANSFERASE"/>
    <property type="match status" value="1"/>
</dbReference>
<evidence type="ECO:0000259" key="12">
    <source>
        <dbReference type="Pfam" id="PF20260"/>
    </source>
</evidence>
<dbReference type="InterPro" id="IPR015947">
    <property type="entry name" value="PUA-like_sf"/>
</dbReference>
<dbReference type="SUPFAM" id="SSF75217">
    <property type="entry name" value="alpha/beta knot"/>
    <property type="match status" value="1"/>
</dbReference>
<reference evidence="13 14" key="1">
    <citation type="journal article" date="2023" name="Microbiol. Resour. Announc.">
        <title>Complete Genome Sequence of Imperialibacter roseus strain P4T.</title>
        <authorList>
            <person name="Tizabi D.R."/>
            <person name="Bachvaroff T."/>
            <person name="Hill R.T."/>
        </authorList>
    </citation>
    <scope>NUCLEOTIDE SEQUENCE [LARGE SCALE GENOMIC DNA]</scope>
    <source>
        <strain evidence="13 14">P4T</strain>
    </source>
</reference>
<evidence type="ECO:0000256" key="1">
    <source>
        <dbReference type="ARBA" id="ARBA00004496"/>
    </source>
</evidence>
<dbReference type="Gene3D" id="3.40.1280.10">
    <property type="match status" value="1"/>
</dbReference>
<comment type="similarity">
    <text evidence="2 10">Belongs to the RNA methyltransferase RsmE family.</text>
</comment>
<dbReference type="GO" id="GO:0008168">
    <property type="term" value="F:methyltransferase activity"/>
    <property type="evidence" value="ECO:0007669"/>
    <property type="project" value="UniProtKB-KW"/>
</dbReference>
<evidence type="ECO:0000259" key="11">
    <source>
        <dbReference type="Pfam" id="PF04452"/>
    </source>
</evidence>
<evidence type="ECO:0000256" key="2">
    <source>
        <dbReference type="ARBA" id="ARBA00005528"/>
    </source>
</evidence>
<dbReference type="NCBIfam" id="TIGR00046">
    <property type="entry name" value="RsmE family RNA methyltransferase"/>
    <property type="match status" value="1"/>
</dbReference>
<evidence type="ECO:0000256" key="5">
    <source>
        <dbReference type="ARBA" id="ARBA00022603"/>
    </source>
</evidence>